<dbReference type="Pfam" id="PF00106">
    <property type="entry name" value="adh_short"/>
    <property type="match status" value="1"/>
</dbReference>
<evidence type="ECO:0000256" key="4">
    <source>
        <dbReference type="RuleBase" id="RU000363"/>
    </source>
</evidence>
<evidence type="ECO:0000313" key="5">
    <source>
        <dbReference type="EMBL" id="KAK7239936.1"/>
    </source>
</evidence>
<comment type="similarity">
    <text evidence="1 4">Belongs to the short-chain dehydrogenases/reductases (SDR) family.</text>
</comment>
<keyword evidence="2" id="KW-0521">NADP</keyword>
<accession>A0ABR1FW49</accession>
<dbReference type="PANTHER" id="PTHR43618">
    <property type="entry name" value="7-ALPHA-HYDROXYSTEROID DEHYDROGENASE"/>
    <property type="match status" value="1"/>
</dbReference>
<evidence type="ECO:0000256" key="1">
    <source>
        <dbReference type="ARBA" id="ARBA00006484"/>
    </source>
</evidence>
<evidence type="ECO:0000313" key="6">
    <source>
        <dbReference type="Proteomes" id="UP001363151"/>
    </source>
</evidence>
<keyword evidence="6" id="KW-1185">Reference proteome</keyword>
<keyword evidence="3" id="KW-0560">Oxidoreductase</keyword>
<evidence type="ECO:0000256" key="3">
    <source>
        <dbReference type="ARBA" id="ARBA00023002"/>
    </source>
</evidence>
<dbReference type="InterPro" id="IPR052178">
    <property type="entry name" value="Sec_Metab_Biosynth_SDR"/>
</dbReference>
<dbReference type="PRINTS" id="PR00081">
    <property type="entry name" value="GDHRDH"/>
</dbReference>
<name>A0ABR1FW49_AURAN</name>
<reference evidence="5 6" key="1">
    <citation type="submission" date="2024-03" db="EMBL/GenBank/DDBJ databases">
        <title>Aureococcus anophagefferens CCMP1851 and Kratosvirus quantuckense: Draft genome of a second virus-susceptible host strain in the model system.</title>
        <authorList>
            <person name="Chase E."/>
            <person name="Truchon A.R."/>
            <person name="Schepens W."/>
            <person name="Wilhelm S.W."/>
        </authorList>
    </citation>
    <scope>NUCLEOTIDE SEQUENCE [LARGE SCALE GENOMIC DNA]</scope>
    <source>
        <strain evidence="5 6">CCMP1851</strain>
    </source>
</reference>
<protein>
    <submittedName>
        <fullName evidence="5">Enoyl-(Acyl carrier protein) reductase</fullName>
    </submittedName>
</protein>
<dbReference type="PRINTS" id="PR00080">
    <property type="entry name" value="SDRFAMILY"/>
</dbReference>
<dbReference type="Proteomes" id="UP001363151">
    <property type="component" value="Unassembled WGS sequence"/>
</dbReference>
<dbReference type="InterPro" id="IPR002347">
    <property type="entry name" value="SDR_fam"/>
</dbReference>
<proteinExistence type="inferred from homology"/>
<organism evidence="5 6">
    <name type="scientific">Aureococcus anophagefferens</name>
    <name type="common">Harmful bloom alga</name>
    <dbReference type="NCBI Taxonomy" id="44056"/>
    <lineage>
        <taxon>Eukaryota</taxon>
        <taxon>Sar</taxon>
        <taxon>Stramenopiles</taxon>
        <taxon>Ochrophyta</taxon>
        <taxon>Pelagophyceae</taxon>
        <taxon>Pelagomonadales</taxon>
        <taxon>Pelagomonadaceae</taxon>
        <taxon>Aureococcus</taxon>
    </lineage>
</organism>
<gene>
    <name evidence="5" type="ORF">SO694_00118035</name>
</gene>
<dbReference type="EMBL" id="JBBJCI010000219">
    <property type="protein sequence ID" value="KAK7239936.1"/>
    <property type="molecule type" value="Genomic_DNA"/>
</dbReference>
<dbReference type="InterPro" id="IPR036291">
    <property type="entry name" value="NAD(P)-bd_dom_sf"/>
</dbReference>
<dbReference type="SUPFAM" id="SSF51735">
    <property type="entry name" value="NAD(P)-binding Rossmann-fold domains"/>
    <property type="match status" value="1"/>
</dbReference>
<dbReference type="Gene3D" id="3.40.50.720">
    <property type="entry name" value="NAD(P)-binding Rossmann-like Domain"/>
    <property type="match status" value="1"/>
</dbReference>
<evidence type="ECO:0000256" key="2">
    <source>
        <dbReference type="ARBA" id="ARBA00022857"/>
    </source>
</evidence>
<sequence>MAALQAANLFGVAGKRVLVTGGGSGIGAMMAAGFAANGASVIIASRNAEALAATAAEVKKTTSADIEIVVADLGSRAGCEALAAEVAAEPLDVLVNNSGTSWGEPLDRESGRANWGWDKVLDLNVKAPFYLTRALRPALEAAAGAGAPARVVMVGSVAGLTHQPTPTHAYDTSKAALHSLTKKFASDLAPKVTVNAIAPGFVPSRMTKGLEAWGITLDGIAKHVPLGRVGAAADMAGAALFFSSPAGSWVSGVVLPVDGGHLAQGIPMPGDL</sequence>
<comment type="caution">
    <text evidence="5">The sequence shown here is derived from an EMBL/GenBank/DDBJ whole genome shotgun (WGS) entry which is preliminary data.</text>
</comment>
<dbReference type="PANTHER" id="PTHR43618:SF8">
    <property type="entry name" value="7ALPHA-HYDROXYSTEROID DEHYDROGENASE"/>
    <property type="match status" value="1"/>
</dbReference>